<evidence type="ECO:0000256" key="2">
    <source>
        <dbReference type="ARBA" id="ARBA00022556"/>
    </source>
</evidence>
<evidence type="ECO:0000256" key="4">
    <source>
        <dbReference type="ARBA" id="ARBA00023098"/>
    </source>
</evidence>
<dbReference type="CDD" id="cd03351">
    <property type="entry name" value="LbH_UDP-GlcNAc_AT"/>
    <property type="match status" value="1"/>
</dbReference>
<keyword evidence="6" id="KW-0677">Repeat</keyword>
<accession>A0ABX8B5K6</accession>
<comment type="subcellular location">
    <subcellularLocation>
        <location evidence="6">Cytoplasm</location>
    </subcellularLocation>
</comment>
<protein>
    <recommendedName>
        <fullName evidence="6">Acyl-[acyl-carrier-protein]--UDP-N-acetylglucosamine O-acyltransferase</fullName>
        <shortName evidence="6">UDP-N-acetylglucosamine acyltransferase</shortName>
        <ecNumber evidence="6">2.3.1.129</ecNumber>
    </recommendedName>
</protein>
<comment type="function">
    <text evidence="6">Involved in the biosynthesis of lipid A, a phosphorylated glycolipid that anchors the lipopolysaccharide to the outer membrane of the cell.</text>
</comment>
<keyword evidence="4 6" id="KW-0443">Lipid metabolism</keyword>
<dbReference type="InterPro" id="IPR037157">
    <property type="entry name" value="Acetyltransf_C_sf"/>
</dbReference>
<evidence type="ECO:0000313" key="8">
    <source>
        <dbReference type="EMBL" id="QUV94871.1"/>
    </source>
</evidence>
<gene>
    <name evidence="6 8" type="primary">lpxA</name>
    <name evidence="8" type="ORF">J8C05_05390</name>
</gene>
<keyword evidence="1 6" id="KW-0444">Lipid biosynthesis</keyword>
<name>A0ABX8B5K6_9BACT</name>
<comment type="pathway">
    <text evidence="6">Glycolipid biosynthesis; lipid IV(A) biosynthesis; lipid IV(A) from (3R)-3-hydroxytetradecanoyl-[acyl-carrier-protein] and UDP-N-acetyl-alpha-D-glucosamine: step 1/6.</text>
</comment>
<reference evidence="8 9" key="1">
    <citation type="submission" date="2021-03" db="EMBL/GenBank/DDBJ databases">
        <title>Genomic and phenotypic characterization of Chloracidobacterium isolates provides evidence for multiple species.</title>
        <authorList>
            <person name="Saini M.K."/>
            <person name="Costas A.M.G."/>
            <person name="Tank M."/>
            <person name="Bryant D.A."/>
        </authorList>
    </citation>
    <scope>NUCLEOTIDE SEQUENCE [LARGE SCALE GENOMIC DNA]</scope>
    <source>
        <strain evidence="8 9">N</strain>
    </source>
</reference>
<feature type="domain" description="UDP N-acetylglucosamine O-acyltransferase C-terminal" evidence="7">
    <location>
        <begin position="175"/>
        <end position="256"/>
    </location>
</feature>
<dbReference type="NCBIfam" id="NF003657">
    <property type="entry name" value="PRK05289.1"/>
    <property type="match status" value="1"/>
</dbReference>
<dbReference type="InterPro" id="IPR011004">
    <property type="entry name" value="Trimer_LpxA-like_sf"/>
</dbReference>
<evidence type="ECO:0000256" key="5">
    <source>
        <dbReference type="ARBA" id="ARBA00023315"/>
    </source>
</evidence>
<dbReference type="Proteomes" id="UP000677668">
    <property type="component" value="Chromosome 1"/>
</dbReference>
<dbReference type="HAMAP" id="MF_00387">
    <property type="entry name" value="LpxA"/>
    <property type="match status" value="1"/>
</dbReference>
<dbReference type="Pfam" id="PF13720">
    <property type="entry name" value="Acetyltransf_11"/>
    <property type="match status" value="1"/>
</dbReference>
<evidence type="ECO:0000256" key="3">
    <source>
        <dbReference type="ARBA" id="ARBA00022679"/>
    </source>
</evidence>
<dbReference type="EC" id="2.3.1.129" evidence="6"/>
<evidence type="ECO:0000256" key="1">
    <source>
        <dbReference type="ARBA" id="ARBA00022516"/>
    </source>
</evidence>
<dbReference type="PANTHER" id="PTHR43480:SF1">
    <property type="entry name" value="ACYL-[ACYL-CARRIER-PROTEIN]--UDP-N-ACETYLGLUCOSAMINE O-ACYLTRANSFERASE, MITOCHONDRIAL-RELATED"/>
    <property type="match status" value="1"/>
</dbReference>
<dbReference type="GO" id="GO:0008780">
    <property type="term" value="F:acyl-[acyl-carrier-protein]-UDP-N-acetylglucosamine O-acyltransferase activity"/>
    <property type="evidence" value="ECO:0007669"/>
    <property type="project" value="UniProtKB-EC"/>
</dbReference>
<keyword evidence="3 6" id="KW-0808">Transferase</keyword>
<dbReference type="InterPro" id="IPR029098">
    <property type="entry name" value="Acetyltransf_C"/>
</dbReference>
<dbReference type="Gene3D" id="1.20.1180.10">
    <property type="entry name" value="Udp N-acetylglucosamine O-acyltransferase, C-terminal domain"/>
    <property type="match status" value="1"/>
</dbReference>
<dbReference type="NCBIfam" id="TIGR01852">
    <property type="entry name" value="lipid_A_lpxA"/>
    <property type="match status" value="1"/>
</dbReference>
<evidence type="ECO:0000313" key="9">
    <source>
        <dbReference type="Proteomes" id="UP000677668"/>
    </source>
</evidence>
<proteinExistence type="inferred from homology"/>
<comment type="similarity">
    <text evidence="6">Belongs to the transferase hexapeptide repeat family. LpxA subfamily.</text>
</comment>
<sequence>MPIHPTAIINPQTRLGEQVSIGPYVIIGADVVLEDEVSVGAHCVIEGPTRIGRGTRLFPFVSVGQDPQDLKYAGERTELIIGERNVIREFATLHRGTDAGGGVTRIGNDNLLMAQCHVAHDCIVGNHIVMANGASLAGHVEVQDHATLGAYVGVHQFCRVGAYAFIGAYSVVVKDALPYARSVGNHARCYGPNSIGLRRAGFPDADLRAIEQAFRLLLNSKLNTSQAVAAITEKLGDHPRIRRLLDFIASSQRGVIK</sequence>
<dbReference type="EMBL" id="CP072642">
    <property type="protein sequence ID" value="QUV94871.1"/>
    <property type="molecule type" value="Genomic_DNA"/>
</dbReference>
<comment type="subunit">
    <text evidence="6">Homotrimer.</text>
</comment>
<comment type="catalytic activity">
    <reaction evidence="6">
        <text>a (3R)-hydroxyacyl-[ACP] + UDP-N-acetyl-alpha-D-glucosamine = a UDP-3-O-[(3R)-3-hydroxyacyl]-N-acetyl-alpha-D-glucosamine + holo-[ACP]</text>
        <dbReference type="Rhea" id="RHEA:67812"/>
        <dbReference type="Rhea" id="RHEA-COMP:9685"/>
        <dbReference type="Rhea" id="RHEA-COMP:9945"/>
        <dbReference type="ChEBI" id="CHEBI:57705"/>
        <dbReference type="ChEBI" id="CHEBI:64479"/>
        <dbReference type="ChEBI" id="CHEBI:78827"/>
        <dbReference type="ChEBI" id="CHEBI:173225"/>
        <dbReference type="EC" id="2.3.1.129"/>
    </reaction>
</comment>
<evidence type="ECO:0000259" key="7">
    <source>
        <dbReference type="Pfam" id="PF13720"/>
    </source>
</evidence>
<keyword evidence="6" id="KW-0963">Cytoplasm</keyword>
<evidence type="ECO:0000256" key="6">
    <source>
        <dbReference type="HAMAP-Rule" id="MF_00387"/>
    </source>
</evidence>
<dbReference type="Pfam" id="PF00132">
    <property type="entry name" value="Hexapep"/>
    <property type="match status" value="2"/>
</dbReference>
<dbReference type="InterPro" id="IPR001451">
    <property type="entry name" value="Hexapep"/>
</dbReference>
<dbReference type="PANTHER" id="PTHR43480">
    <property type="entry name" value="ACYL-[ACYL-CARRIER-PROTEIN]--UDP-N-ACETYLGLUCOSAMINE O-ACYLTRANSFERASE"/>
    <property type="match status" value="1"/>
</dbReference>
<dbReference type="PIRSF" id="PIRSF000456">
    <property type="entry name" value="UDP-GlcNAc_acltr"/>
    <property type="match status" value="1"/>
</dbReference>
<dbReference type="Gene3D" id="2.160.10.10">
    <property type="entry name" value="Hexapeptide repeat proteins"/>
    <property type="match status" value="1"/>
</dbReference>
<keyword evidence="9" id="KW-1185">Reference proteome</keyword>
<keyword evidence="2 6" id="KW-0441">Lipid A biosynthesis</keyword>
<dbReference type="RefSeq" id="WP_211423134.1">
    <property type="nucleotide sequence ID" value="NZ_CP072642.1"/>
</dbReference>
<keyword evidence="5 6" id="KW-0012">Acyltransferase</keyword>
<dbReference type="SUPFAM" id="SSF51161">
    <property type="entry name" value="Trimeric LpxA-like enzymes"/>
    <property type="match status" value="1"/>
</dbReference>
<organism evidence="8 9">
    <name type="scientific">Chloracidobacterium sp. N</name>
    <dbReference type="NCBI Taxonomy" id="2821540"/>
    <lineage>
        <taxon>Bacteria</taxon>
        <taxon>Pseudomonadati</taxon>
        <taxon>Acidobacteriota</taxon>
        <taxon>Terriglobia</taxon>
        <taxon>Terriglobales</taxon>
        <taxon>Acidobacteriaceae</taxon>
        <taxon>Chloracidobacterium</taxon>
        <taxon>Chloracidobacterium aggregatum</taxon>
    </lineage>
</organism>
<dbReference type="InterPro" id="IPR010137">
    <property type="entry name" value="Lipid_A_LpxA"/>
</dbReference>